<reference evidence="3" key="1">
    <citation type="submission" date="2020-03" db="EMBL/GenBank/DDBJ databases">
        <title>Castanea mollissima Vanexum genome sequencing.</title>
        <authorList>
            <person name="Staton M."/>
        </authorList>
    </citation>
    <scope>NUCLEOTIDE SEQUENCE</scope>
    <source>
        <tissue evidence="3">Leaf</tissue>
    </source>
</reference>
<name>A0A8J4RRE1_9ROSI</name>
<comment type="caution">
    <text evidence="3">The sequence shown here is derived from an EMBL/GenBank/DDBJ whole genome shotgun (WGS) entry which is preliminary data.</text>
</comment>
<dbReference type="InterPro" id="IPR036928">
    <property type="entry name" value="AS_sf"/>
</dbReference>
<dbReference type="EMBL" id="JRKL02000899">
    <property type="protein sequence ID" value="KAF3967426.1"/>
    <property type="molecule type" value="Genomic_DNA"/>
</dbReference>
<accession>A0A8J4RRE1</accession>
<keyword evidence="1" id="KW-0732">Signal</keyword>
<organism evidence="3 4">
    <name type="scientific">Castanea mollissima</name>
    <name type="common">Chinese chestnut</name>
    <dbReference type="NCBI Taxonomy" id="60419"/>
    <lineage>
        <taxon>Eukaryota</taxon>
        <taxon>Viridiplantae</taxon>
        <taxon>Streptophyta</taxon>
        <taxon>Embryophyta</taxon>
        <taxon>Tracheophyta</taxon>
        <taxon>Spermatophyta</taxon>
        <taxon>Magnoliopsida</taxon>
        <taxon>eudicotyledons</taxon>
        <taxon>Gunneridae</taxon>
        <taxon>Pentapetalae</taxon>
        <taxon>rosids</taxon>
        <taxon>fabids</taxon>
        <taxon>Fagales</taxon>
        <taxon>Fagaceae</taxon>
        <taxon>Castanea</taxon>
    </lineage>
</organism>
<dbReference type="Pfam" id="PF01425">
    <property type="entry name" value="Amidase"/>
    <property type="match status" value="1"/>
</dbReference>
<feature type="signal peptide" evidence="1">
    <location>
        <begin position="1"/>
        <end position="31"/>
    </location>
</feature>
<dbReference type="AlphaFoldDB" id="A0A8J4RRE1"/>
<evidence type="ECO:0000313" key="3">
    <source>
        <dbReference type="EMBL" id="KAF3967426.1"/>
    </source>
</evidence>
<protein>
    <recommendedName>
        <fullName evidence="2">Amidase domain-containing protein</fullName>
    </recommendedName>
</protein>
<evidence type="ECO:0000313" key="4">
    <source>
        <dbReference type="Proteomes" id="UP000737018"/>
    </source>
</evidence>
<evidence type="ECO:0000256" key="1">
    <source>
        <dbReference type="SAM" id="SignalP"/>
    </source>
</evidence>
<dbReference type="Proteomes" id="UP000737018">
    <property type="component" value="Unassembled WGS sequence"/>
</dbReference>
<dbReference type="SUPFAM" id="SSF75304">
    <property type="entry name" value="Amidase signature (AS) enzymes"/>
    <property type="match status" value="1"/>
</dbReference>
<feature type="domain" description="Amidase" evidence="2">
    <location>
        <begin position="63"/>
        <end position="465"/>
    </location>
</feature>
<dbReference type="InterPro" id="IPR023631">
    <property type="entry name" value="Amidase_dom"/>
</dbReference>
<dbReference type="OrthoDB" id="566138at2759"/>
<dbReference type="PANTHER" id="PTHR42678:SF34">
    <property type="entry name" value="OS04G0183300 PROTEIN"/>
    <property type="match status" value="1"/>
</dbReference>
<gene>
    <name evidence="3" type="ORF">CMV_008572</name>
</gene>
<proteinExistence type="predicted"/>
<keyword evidence="4" id="KW-1185">Reference proteome</keyword>
<dbReference type="Gene3D" id="3.90.1300.10">
    <property type="entry name" value="Amidase signature (AS) domain"/>
    <property type="match status" value="1"/>
</dbReference>
<sequence length="523" mass="55614">MATNGNSSLINSHFSISSVLLILLAISPSGSHIITGYGFSIREATIDDLQLAFKQNQLTSRQLVEFYIGEIRKLNPVLHGVIEVNPDALYEADKADHERNAKAPRSLSGLHGIPVLVKDTIGTKDKLNTTAGSFALLGSVVPRDAGVVTKLRNAGAIILGKASLSEWANFRSLAAPSGFSARGAQGKNPYVLSVTPCGSSSGPAISAAANLVAVALGTETDGSILCPASFNSIVSIKPTVGLTSRAGVIPVSPRQDTIGPITRTVSDSVHVLNTIAGFDYNDKATKSASKYIPRGGYKQFLNAYRLKGKRLGIVRNPFFTSGTGSLHAKAFEHHFQTLRQEGAILIDHLEIANIDVILDVTLSGEATALLAEFKLSLNAYLKDLLVSPVRSLADVIAFDNKFSDLEKIKEYGQAIFLASQATNGIGNNEKAALLNLKNLSRDGFEKLMRKYRLDALVTPGPDAAPVLAIGGFPGINVPAGYDNNCVPFGITFGGLKGSEPTLIEIAYGFEQATEIRKPPSFKP</sequence>
<evidence type="ECO:0000259" key="2">
    <source>
        <dbReference type="Pfam" id="PF01425"/>
    </source>
</evidence>
<feature type="chain" id="PRO_5035223417" description="Amidase domain-containing protein" evidence="1">
    <location>
        <begin position="32"/>
        <end position="523"/>
    </location>
</feature>
<dbReference type="PANTHER" id="PTHR42678">
    <property type="entry name" value="AMIDASE"/>
    <property type="match status" value="1"/>
</dbReference>